<evidence type="ECO:0000313" key="2">
    <source>
        <dbReference type="EMBL" id="TFK20911.1"/>
    </source>
</evidence>
<proteinExistence type="predicted"/>
<accession>A0A5C3KKP2</accession>
<dbReference type="InterPro" id="IPR001810">
    <property type="entry name" value="F-box_dom"/>
</dbReference>
<dbReference type="Pfam" id="PF12937">
    <property type="entry name" value="F-box-like"/>
    <property type="match status" value="1"/>
</dbReference>
<name>A0A5C3KKP2_COPMA</name>
<evidence type="ECO:0000313" key="3">
    <source>
        <dbReference type="Proteomes" id="UP000307440"/>
    </source>
</evidence>
<dbReference type="InterPro" id="IPR032675">
    <property type="entry name" value="LRR_dom_sf"/>
</dbReference>
<sequence length="487" mass="54606">MSIRNSRCPGGDSLTDDFATALAFLNLDANPTLSQQVLLRKHDETFHFDHLPSELISQIICCAIQAWGDQYNQDDRFIDTNPFHLATLRRVCQRWNQVALQTPELWRGLELDLDKLKSGHDFLGFANAWFDRAGERAPLRLTVAMEGAPSRDISSRTSVSKQLLSLMLRGGRNWEKLQLYGFSLTLLLRYGNNWFVPESLAPASKSELFKFPTLKTLSLQASCDYPMITPAMCCFGLFAAPNPMPGLKSLYIRSNTAGPGSFAFYPQNLRFLHLHGTMYFSPHNFAKFPALEEITFEFASLPSHLLEGPMGPLLLPSLRRLAIIEPVSVSLIEVILTTFRTPALQLLRFSGRNQWVQLLAEHCVERFFKESNATDLTLSLEDSGLSCAHEFLISKISIGIPVVEQLEAKKREFPVDISHLRTSDGLGKCKGKSGGIWRCFATFESCLLKQTDMGPLIAPASIRLLEKEALQKDNIIIAYAMHSDGSF</sequence>
<dbReference type="AlphaFoldDB" id="A0A5C3KKP2"/>
<dbReference type="Proteomes" id="UP000307440">
    <property type="component" value="Unassembled WGS sequence"/>
</dbReference>
<organism evidence="2 3">
    <name type="scientific">Coprinopsis marcescibilis</name>
    <name type="common">Agaric fungus</name>
    <name type="synonym">Psathyrella marcescibilis</name>
    <dbReference type="NCBI Taxonomy" id="230819"/>
    <lineage>
        <taxon>Eukaryota</taxon>
        <taxon>Fungi</taxon>
        <taxon>Dikarya</taxon>
        <taxon>Basidiomycota</taxon>
        <taxon>Agaricomycotina</taxon>
        <taxon>Agaricomycetes</taxon>
        <taxon>Agaricomycetidae</taxon>
        <taxon>Agaricales</taxon>
        <taxon>Agaricineae</taxon>
        <taxon>Psathyrellaceae</taxon>
        <taxon>Coprinopsis</taxon>
    </lineage>
</organism>
<gene>
    <name evidence="2" type="ORF">FA15DRAFT_658753</name>
</gene>
<dbReference type="EMBL" id="ML210284">
    <property type="protein sequence ID" value="TFK20911.1"/>
    <property type="molecule type" value="Genomic_DNA"/>
</dbReference>
<dbReference type="Gene3D" id="3.80.10.10">
    <property type="entry name" value="Ribonuclease Inhibitor"/>
    <property type="match status" value="1"/>
</dbReference>
<evidence type="ECO:0000259" key="1">
    <source>
        <dbReference type="Pfam" id="PF12937"/>
    </source>
</evidence>
<dbReference type="Gene3D" id="1.20.1280.50">
    <property type="match status" value="1"/>
</dbReference>
<protein>
    <recommendedName>
        <fullName evidence="1">F-box domain-containing protein</fullName>
    </recommendedName>
</protein>
<dbReference type="SUPFAM" id="SSF81383">
    <property type="entry name" value="F-box domain"/>
    <property type="match status" value="1"/>
</dbReference>
<feature type="domain" description="F-box" evidence="1">
    <location>
        <begin position="48"/>
        <end position="109"/>
    </location>
</feature>
<dbReference type="OrthoDB" id="3012505at2759"/>
<dbReference type="InterPro" id="IPR036047">
    <property type="entry name" value="F-box-like_dom_sf"/>
</dbReference>
<reference evidence="2 3" key="1">
    <citation type="journal article" date="2019" name="Nat. Ecol. Evol.">
        <title>Megaphylogeny resolves global patterns of mushroom evolution.</title>
        <authorList>
            <person name="Varga T."/>
            <person name="Krizsan K."/>
            <person name="Foldi C."/>
            <person name="Dima B."/>
            <person name="Sanchez-Garcia M."/>
            <person name="Sanchez-Ramirez S."/>
            <person name="Szollosi G.J."/>
            <person name="Szarkandi J.G."/>
            <person name="Papp V."/>
            <person name="Albert L."/>
            <person name="Andreopoulos W."/>
            <person name="Angelini C."/>
            <person name="Antonin V."/>
            <person name="Barry K.W."/>
            <person name="Bougher N.L."/>
            <person name="Buchanan P."/>
            <person name="Buyck B."/>
            <person name="Bense V."/>
            <person name="Catcheside P."/>
            <person name="Chovatia M."/>
            <person name="Cooper J."/>
            <person name="Damon W."/>
            <person name="Desjardin D."/>
            <person name="Finy P."/>
            <person name="Geml J."/>
            <person name="Haridas S."/>
            <person name="Hughes K."/>
            <person name="Justo A."/>
            <person name="Karasinski D."/>
            <person name="Kautmanova I."/>
            <person name="Kiss B."/>
            <person name="Kocsube S."/>
            <person name="Kotiranta H."/>
            <person name="LaButti K.M."/>
            <person name="Lechner B.E."/>
            <person name="Liimatainen K."/>
            <person name="Lipzen A."/>
            <person name="Lukacs Z."/>
            <person name="Mihaltcheva S."/>
            <person name="Morgado L.N."/>
            <person name="Niskanen T."/>
            <person name="Noordeloos M.E."/>
            <person name="Ohm R.A."/>
            <person name="Ortiz-Santana B."/>
            <person name="Ovrebo C."/>
            <person name="Racz N."/>
            <person name="Riley R."/>
            <person name="Savchenko A."/>
            <person name="Shiryaev A."/>
            <person name="Soop K."/>
            <person name="Spirin V."/>
            <person name="Szebenyi C."/>
            <person name="Tomsovsky M."/>
            <person name="Tulloss R.E."/>
            <person name="Uehling J."/>
            <person name="Grigoriev I.V."/>
            <person name="Vagvolgyi C."/>
            <person name="Papp T."/>
            <person name="Martin F.M."/>
            <person name="Miettinen O."/>
            <person name="Hibbett D.S."/>
            <person name="Nagy L.G."/>
        </authorList>
    </citation>
    <scope>NUCLEOTIDE SEQUENCE [LARGE SCALE GENOMIC DNA]</scope>
    <source>
        <strain evidence="2 3">CBS 121175</strain>
    </source>
</reference>
<keyword evidence="3" id="KW-1185">Reference proteome</keyword>
<dbReference type="SUPFAM" id="SSF52047">
    <property type="entry name" value="RNI-like"/>
    <property type="match status" value="1"/>
</dbReference>